<organism evidence="1 2">
    <name type="scientific">Persea americana</name>
    <name type="common">Avocado</name>
    <dbReference type="NCBI Taxonomy" id="3435"/>
    <lineage>
        <taxon>Eukaryota</taxon>
        <taxon>Viridiplantae</taxon>
        <taxon>Streptophyta</taxon>
        <taxon>Embryophyta</taxon>
        <taxon>Tracheophyta</taxon>
        <taxon>Spermatophyta</taxon>
        <taxon>Magnoliopsida</taxon>
        <taxon>Magnoliidae</taxon>
        <taxon>Laurales</taxon>
        <taxon>Lauraceae</taxon>
        <taxon>Persea</taxon>
    </lineage>
</organism>
<comment type="caution">
    <text evidence="1">The sequence shown here is derived from an EMBL/GenBank/DDBJ whole genome shotgun (WGS) entry which is preliminary data.</text>
</comment>
<sequence length="180" mass="18594">MLIPAVAPHPIHPLQGPTEDQILLLVHLEIDGSGDSDAVGADVGHLRRLLVDAIPAERERRRLGGGDAGAVDLEAGADLAAEMGESEEVGDGVDGARGDADVEEADLEGGRRRGGGAAVGEAVDGRLGIGDLLDRDRRFVEVGEIHGGGVRREEGFSESRGSSAMRTSAAAGGSRVLERH</sequence>
<gene>
    <name evidence="1" type="ORF">MRB53_003348</name>
</gene>
<accession>A0ACC2MXE6</accession>
<evidence type="ECO:0000313" key="2">
    <source>
        <dbReference type="Proteomes" id="UP001234297"/>
    </source>
</evidence>
<evidence type="ECO:0000313" key="1">
    <source>
        <dbReference type="EMBL" id="KAJ8650325.1"/>
    </source>
</evidence>
<name>A0ACC2MXE6_PERAE</name>
<dbReference type="EMBL" id="CM056809">
    <property type="protein sequence ID" value="KAJ8650325.1"/>
    <property type="molecule type" value="Genomic_DNA"/>
</dbReference>
<reference evidence="1 2" key="1">
    <citation type="journal article" date="2022" name="Hortic Res">
        <title>A haplotype resolved chromosomal level avocado genome allows analysis of novel avocado genes.</title>
        <authorList>
            <person name="Nath O."/>
            <person name="Fletcher S.J."/>
            <person name="Hayward A."/>
            <person name="Shaw L.M."/>
            <person name="Masouleh A.K."/>
            <person name="Furtado A."/>
            <person name="Henry R.J."/>
            <person name="Mitter N."/>
        </authorList>
    </citation>
    <scope>NUCLEOTIDE SEQUENCE [LARGE SCALE GENOMIC DNA]</scope>
    <source>
        <strain evidence="2">cv. Hass</strain>
    </source>
</reference>
<proteinExistence type="predicted"/>
<protein>
    <submittedName>
        <fullName evidence="1">Uncharacterized protein</fullName>
    </submittedName>
</protein>
<dbReference type="Proteomes" id="UP001234297">
    <property type="component" value="Chromosome 1"/>
</dbReference>
<keyword evidence="2" id="KW-1185">Reference proteome</keyword>